<dbReference type="EMBL" id="DAAYTU010000017">
    <property type="protein sequence ID" value="HAG5771231.1"/>
    <property type="molecule type" value="Genomic_DNA"/>
</dbReference>
<gene>
    <name evidence="1" type="ORF">GGB84_002921</name>
</gene>
<protein>
    <submittedName>
        <fullName evidence="1">DUF3969 family protein</fullName>
    </submittedName>
</protein>
<sequence>MKLICTIDNKYVDKFMGILLSGILQSLKEGAITIDESELLVFRPFISSLMQRNGCDGKLVHIIDLGCELEDIESLVPETFEAVIQSLMTKTSDYIHAKKDDYPMSDNVENIVSFTFRK</sequence>
<organism evidence="1">
    <name type="scientific">Escherichia coli</name>
    <dbReference type="NCBI Taxonomy" id="562"/>
    <lineage>
        <taxon>Bacteria</taxon>
        <taxon>Pseudomonadati</taxon>
        <taxon>Pseudomonadota</taxon>
        <taxon>Gammaproteobacteria</taxon>
        <taxon>Enterobacterales</taxon>
        <taxon>Enterobacteriaceae</taxon>
        <taxon>Escherichia</taxon>
    </lineage>
</organism>
<reference evidence="1" key="2">
    <citation type="submission" date="2020-02" db="EMBL/GenBank/DDBJ databases">
        <authorList>
            <consortium name="NCBI Pathogen Detection Project"/>
        </authorList>
    </citation>
    <scope>NUCLEOTIDE SEQUENCE</scope>
    <source>
        <strain evidence="1">1839</strain>
    </source>
</reference>
<proteinExistence type="predicted"/>
<dbReference type="AlphaFoldDB" id="A0A789M812"/>
<name>A0A789M812_ECOLX</name>
<dbReference type="InterPro" id="IPR025083">
    <property type="entry name" value="DUF3969"/>
</dbReference>
<comment type="caution">
    <text evidence="1">The sequence shown here is derived from an EMBL/GenBank/DDBJ whole genome shotgun (WGS) entry which is preliminary data.</text>
</comment>
<evidence type="ECO:0000313" key="1">
    <source>
        <dbReference type="EMBL" id="HAG5771231.1"/>
    </source>
</evidence>
<reference evidence="1" key="1">
    <citation type="journal article" date="2018" name="Genome Biol.">
        <title>SKESA: strategic k-mer extension for scrupulous assemblies.</title>
        <authorList>
            <person name="Souvorov A."/>
            <person name="Agarwala R."/>
            <person name="Lipman D.J."/>
        </authorList>
    </citation>
    <scope>NUCLEOTIDE SEQUENCE [LARGE SCALE GENOMIC DNA]</scope>
    <source>
        <strain evidence="1">1839</strain>
    </source>
</reference>
<dbReference type="Pfam" id="PF13108">
    <property type="entry name" value="DUF3969"/>
    <property type="match status" value="1"/>
</dbReference>
<accession>A0A789M812</accession>